<name>A0ABY4WH02_9BACL</name>
<keyword evidence="5" id="KW-1185">Reference proteome</keyword>
<sequence>MKTWRKGSAHFRICVQGISSHAGVDHAKGVSAIEEISRIIQYVHTLTDYQVGTTVNVGLVKGGIGSNVVADFAEAEVDVRVMTLEEAKRIEEIFFSLQPSLPGTKLTVTGGIRRPPMERTDQSGNLFARAQQIASSELGFELQESGTGGVSDGNFAAACGVPTLDGMGAKGAFAHSPEEYVEIGQMAVRGALLARMLQEC</sequence>
<dbReference type="InterPro" id="IPR050072">
    <property type="entry name" value="Peptidase_M20A"/>
</dbReference>
<dbReference type="Gene3D" id="3.40.630.10">
    <property type="entry name" value="Zn peptidases"/>
    <property type="match status" value="1"/>
</dbReference>
<evidence type="ECO:0000313" key="4">
    <source>
        <dbReference type="EMBL" id="USG66433.1"/>
    </source>
</evidence>
<dbReference type="PANTHER" id="PTHR43808">
    <property type="entry name" value="ACETYLORNITHINE DEACETYLASE"/>
    <property type="match status" value="1"/>
</dbReference>
<dbReference type="Proteomes" id="UP001056500">
    <property type="component" value="Chromosome"/>
</dbReference>
<evidence type="ECO:0000256" key="1">
    <source>
        <dbReference type="ARBA" id="ARBA00022723"/>
    </source>
</evidence>
<dbReference type="SUPFAM" id="SSF53187">
    <property type="entry name" value="Zn-dependent exopeptidases"/>
    <property type="match status" value="1"/>
</dbReference>
<feature type="domain" description="Peptidase M20 dimerisation" evidence="3">
    <location>
        <begin position="5"/>
        <end position="93"/>
    </location>
</feature>
<dbReference type="Gene3D" id="3.30.70.360">
    <property type="match status" value="1"/>
</dbReference>
<evidence type="ECO:0000256" key="2">
    <source>
        <dbReference type="ARBA" id="ARBA00022801"/>
    </source>
</evidence>
<evidence type="ECO:0000259" key="3">
    <source>
        <dbReference type="Pfam" id="PF07687"/>
    </source>
</evidence>
<dbReference type="EMBL" id="CP098755">
    <property type="protein sequence ID" value="USG66433.1"/>
    <property type="molecule type" value="Genomic_DNA"/>
</dbReference>
<organism evidence="4 5">
    <name type="scientific">Brevibacillus ruminantium</name>
    <dbReference type="NCBI Taxonomy" id="2950604"/>
    <lineage>
        <taxon>Bacteria</taxon>
        <taxon>Bacillati</taxon>
        <taxon>Bacillota</taxon>
        <taxon>Bacilli</taxon>
        <taxon>Bacillales</taxon>
        <taxon>Paenibacillaceae</taxon>
        <taxon>Brevibacillus</taxon>
    </lineage>
</organism>
<evidence type="ECO:0000313" key="5">
    <source>
        <dbReference type="Proteomes" id="UP001056500"/>
    </source>
</evidence>
<dbReference type="Pfam" id="PF07687">
    <property type="entry name" value="M20_dimer"/>
    <property type="match status" value="1"/>
</dbReference>
<keyword evidence="1" id="KW-0479">Metal-binding</keyword>
<dbReference type="InterPro" id="IPR036264">
    <property type="entry name" value="Bact_exopeptidase_dim_dom"/>
</dbReference>
<dbReference type="PANTHER" id="PTHR43808:SF9">
    <property type="entry name" value="BLL0789 PROTEIN"/>
    <property type="match status" value="1"/>
</dbReference>
<gene>
    <name evidence="4" type="ORF">NDK47_03780</name>
</gene>
<reference evidence="4" key="1">
    <citation type="submission" date="2022-06" db="EMBL/GenBank/DDBJ databases">
        <title>Genome sequencing of Brevibacillus sp. BB3-R1.</title>
        <authorList>
            <person name="Heo J."/>
            <person name="Lee D."/>
            <person name="Won M."/>
            <person name="Han B.-H."/>
            <person name="Hong S.-B."/>
            <person name="Kwon S.-W."/>
        </authorList>
    </citation>
    <scope>NUCLEOTIDE SEQUENCE</scope>
    <source>
        <strain evidence="4">BB3-R1</strain>
    </source>
</reference>
<accession>A0ABY4WH02</accession>
<proteinExistence type="predicted"/>
<dbReference type="InterPro" id="IPR011650">
    <property type="entry name" value="Peptidase_M20_dimer"/>
</dbReference>
<dbReference type="SUPFAM" id="SSF55031">
    <property type="entry name" value="Bacterial exopeptidase dimerisation domain"/>
    <property type="match status" value="1"/>
</dbReference>
<keyword evidence="2" id="KW-0378">Hydrolase</keyword>
<protein>
    <submittedName>
        <fullName evidence="4">M20/M25/M40 family metallo-hydrolase</fullName>
    </submittedName>
</protein>